<feature type="compositionally biased region" description="Polar residues" evidence="1">
    <location>
        <begin position="29"/>
        <end position="47"/>
    </location>
</feature>
<dbReference type="PANTHER" id="PTHR46411">
    <property type="entry name" value="FAMILY ATPASE, PUTATIVE-RELATED"/>
    <property type="match status" value="1"/>
</dbReference>
<dbReference type="Gene3D" id="3.40.50.300">
    <property type="entry name" value="P-loop containing nucleotide triphosphate hydrolases"/>
    <property type="match status" value="1"/>
</dbReference>
<dbReference type="InterPro" id="IPR054289">
    <property type="entry name" value="DUF7025"/>
</dbReference>
<feature type="region of interest" description="Disordered" evidence="1">
    <location>
        <begin position="413"/>
        <end position="443"/>
    </location>
</feature>
<dbReference type="EMBL" id="JAKJXO020000012">
    <property type="protein sequence ID" value="KAL1597699.1"/>
    <property type="molecule type" value="Genomic_DNA"/>
</dbReference>
<evidence type="ECO:0000259" key="2">
    <source>
        <dbReference type="SMART" id="SM00382"/>
    </source>
</evidence>
<evidence type="ECO:0000256" key="1">
    <source>
        <dbReference type="SAM" id="MobiDB-lite"/>
    </source>
</evidence>
<keyword evidence="4" id="KW-1185">Reference proteome</keyword>
<sequence>MPSRLSAARTLPSRSRRTSTSSSDASEGPTGSKSNGVKDTAEITNGNGVKDGDTDTASPPEEPEDADPCESGMKTVSKPSSGAFRATKIFLLHKGLHEGIKDLYSGKEDKKGRYQWQETIPDDLGVAVENDKTAKWALLVRHVKVYGDASKVLAIHSIVVQSPLLKKLLGGVLKGYPGITADLNRLEFSGKFEPLIHRWAELQTAISKVGDATEEERTTKEHADLLLNILVKEFKDLIDTSQDMISKRVMTYDHLWTLFQPGSILFTRQDGQETALQLQSTRYGQDAGGNPCFWVVGKYIDWDGTAFGTSQINISIGCYSGTRPIIQLRVFPLNYHPKAEEVKERLIERGAKVEELAGVNYKAYDGLAWHFGEFGSKDKYQVKGRIVIDTYGWNRFDPSHAIYTTRFTNKNAIDSDSDLDDEDEDTDRPREPEQSDDGDDYIEPGYDEYCDGMPLDGHFADEDDAAKRPPLTTEQKLICTPLLRGYSLKNKLWLNFFVNCVKEIEWQKDAFDRLVLPKNQKELILGFTESQQKHRAAFDDVIEGKGRGMIILLCGPPGVGKTLTAESVAEEMKVPLYMMSAGDLGLDPRRIETKLHDILEMCTRWHSVLLLDEADVFLEERSLHELERNKLVSIFLRVLEYFEGTMFLTTNRVNTFDPAFASRIHISLNYKELSTASRRTVWKNFLDNSPQEHAITTQELDDLARLDMNGRQIKNILKIARLLATRQDAKLDREHIMTTLEVTQHLHNESQVTEQTRGTLYG</sequence>
<gene>
    <name evidence="3" type="ORF">SLS60_008185</name>
</gene>
<feature type="region of interest" description="Disordered" evidence="1">
    <location>
        <begin position="1"/>
        <end position="78"/>
    </location>
</feature>
<dbReference type="InterPro" id="IPR027417">
    <property type="entry name" value="P-loop_NTPase"/>
</dbReference>
<feature type="compositionally biased region" description="Acidic residues" evidence="1">
    <location>
        <begin position="415"/>
        <end position="426"/>
    </location>
</feature>
<dbReference type="InterPro" id="IPR003959">
    <property type="entry name" value="ATPase_AAA_core"/>
</dbReference>
<reference evidence="3 4" key="1">
    <citation type="submission" date="2024-02" db="EMBL/GenBank/DDBJ databases">
        <title>De novo assembly and annotation of 12 fungi associated with fruit tree decline syndrome in Ontario, Canada.</title>
        <authorList>
            <person name="Sulman M."/>
            <person name="Ellouze W."/>
            <person name="Ilyukhin E."/>
        </authorList>
    </citation>
    <scope>NUCLEOTIDE SEQUENCE [LARGE SCALE GENOMIC DNA]</scope>
    <source>
        <strain evidence="3 4">M42-189</strain>
    </source>
</reference>
<evidence type="ECO:0000313" key="4">
    <source>
        <dbReference type="Proteomes" id="UP001521785"/>
    </source>
</evidence>
<dbReference type="PANTHER" id="PTHR46411:SF3">
    <property type="entry name" value="AAA+ ATPASE DOMAIN-CONTAINING PROTEIN"/>
    <property type="match status" value="1"/>
</dbReference>
<accession>A0ABR3QZW1</accession>
<comment type="caution">
    <text evidence="3">The sequence shown here is derived from an EMBL/GenBank/DDBJ whole genome shotgun (WGS) entry which is preliminary data.</text>
</comment>
<dbReference type="SMART" id="SM00382">
    <property type="entry name" value="AAA"/>
    <property type="match status" value="1"/>
</dbReference>
<feature type="compositionally biased region" description="Acidic residues" evidence="1">
    <location>
        <begin position="434"/>
        <end position="443"/>
    </location>
</feature>
<name>A0ABR3QZW1_9PLEO</name>
<organism evidence="3 4">
    <name type="scientific">Paraconiothyrium brasiliense</name>
    <dbReference type="NCBI Taxonomy" id="300254"/>
    <lineage>
        <taxon>Eukaryota</taxon>
        <taxon>Fungi</taxon>
        <taxon>Dikarya</taxon>
        <taxon>Ascomycota</taxon>
        <taxon>Pezizomycotina</taxon>
        <taxon>Dothideomycetes</taxon>
        <taxon>Pleosporomycetidae</taxon>
        <taxon>Pleosporales</taxon>
        <taxon>Massarineae</taxon>
        <taxon>Didymosphaeriaceae</taxon>
        <taxon>Paraconiothyrium</taxon>
    </lineage>
</organism>
<feature type="compositionally biased region" description="Low complexity" evidence="1">
    <location>
        <begin position="1"/>
        <end position="26"/>
    </location>
</feature>
<proteinExistence type="predicted"/>
<dbReference type="Pfam" id="PF00004">
    <property type="entry name" value="AAA"/>
    <property type="match status" value="1"/>
</dbReference>
<dbReference type="Pfam" id="PF22942">
    <property type="entry name" value="DUF7025"/>
    <property type="match status" value="1"/>
</dbReference>
<dbReference type="InterPro" id="IPR003593">
    <property type="entry name" value="AAA+_ATPase"/>
</dbReference>
<protein>
    <recommendedName>
        <fullName evidence="2">AAA+ ATPase domain-containing protein</fullName>
    </recommendedName>
</protein>
<dbReference type="Proteomes" id="UP001521785">
    <property type="component" value="Unassembled WGS sequence"/>
</dbReference>
<feature type="domain" description="AAA+ ATPase" evidence="2">
    <location>
        <begin position="547"/>
        <end position="672"/>
    </location>
</feature>
<evidence type="ECO:0000313" key="3">
    <source>
        <dbReference type="EMBL" id="KAL1597699.1"/>
    </source>
</evidence>
<dbReference type="SUPFAM" id="SSF52540">
    <property type="entry name" value="P-loop containing nucleoside triphosphate hydrolases"/>
    <property type="match status" value="1"/>
</dbReference>
<dbReference type="CDD" id="cd19481">
    <property type="entry name" value="RecA-like_protease"/>
    <property type="match status" value="1"/>
</dbReference>